<gene>
    <name evidence="1" type="ORF">C0Q70_08394</name>
</gene>
<reference evidence="1 2" key="1">
    <citation type="submission" date="2018-04" db="EMBL/GenBank/DDBJ databases">
        <title>The genome of golden apple snail Pomacea canaliculata provides insight into stress tolerance and invasive adaptation.</title>
        <authorList>
            <person name="Liu C."/>
            <person name="Liu B."/>
            <person name="Ren Y."/>
            <person name="Zhang Y."/>
            <person name="Wang H."/>
            <person name="Li S."/>
            <person name="Jiang F."/>
            <person name="Yin L."/>
            <person name="Zhang G."/>
            <person name="Qian W."/>
            <person name="Fan W."/>
        </authorList>
    </citation>
    <scope>NUCLEOTIDE SEQUENCE [LARGE SCALE GENOMIC DNA]</scope>
    <source>
        <strain evidence="1">SZHN2017</strain>
        <tissue evidence="1">Muscle</tissue>
    </source>
</reference>
<dbReference type="AlphaFoldDB" id="A0A2T7PHR5"/>
<accession>A0A2T7PHR5</accession>
<protein>
    <submittedName>
        <fullName evidence="1">Uncharacterized protein</fullName>
    </submittedName>
</protein>
<evidence type="ECO:0000313" key="1">
    <source>
        <dbReference type="EMBL" id="PVD32947.1"/>
    </source>
</evidence>
<keyword evidence="2" id="KW-1185">Reference proteome</keyword>
<organism evidence="1 2">
    <name type="scientific">Pomacea canaliculata</name>
    <name type="common">Golden apple snail</name>
    <dbReference type="NCBI Taxonomy" id="400727"/>
    <lineage>
        <taxon>Eukaryota</taxon>
        <taxon>Metazoa</taxon>
        <taxon>Spiralia</taxon>
        <taxon>Lophotrochozoa</taxon>
        <taxon>Mollusca</taxon>
        <taxon>Gastropoda</taxon>
        <taxon>Caenogastropoda</taxon>
        <taxon>Architaenioglossa</taxon>
        <taxon>Ampullarioidea</taxon>
        <taxon>Ampullariidae</taxon>
        <taxon>Pomacea</taxon>
    </lineage>
</organism>
<proteinExistence type="predicted"/>
<dbReference type="Proteomes" id="UP000245119">
    <property type="component" value="Linkage Group LG4"/>
</dbReference>
<name>A0A2T7PHR5_POMCA</name>
<comment type="caution">
    <text evidence="1">The sequence shown here is derived from an EMBL/GenBank/DDBJ whole genome shotgun (WGS) entry which is preliminary data.</text>
</comment>
<sequence length="129" mass="13891">MNWRGLTSCGECACVFSCPRVPRKDSTRPVLRNDLSRPEQEPTASFEILSIAAWPGSQRLYIHTPVILGAADVKWGGGEGDSIPSPVLSSSLPPLTLVDTCAKYLVRVSCTRLTGAHAAHVHTPRLALV</sequence>
<evidence type="ECO:0000313" key="2">
    <source>
        <dbReference type="Proteomes" id="UP000245119"/>
    </source>
</evidence>
<dbReference type="EMBL" id="PZQS01000004">
    <property type="protein sequence ID" value="PVD32947.1"/>
    <property type="molecule type" value="Genomic_DNA"/>
</dbReference>